<organism evidence="2 3">
    <name type="scientific">Marasmius crinis-equi</name>
    <dbReference type="NCBI Taxonomy" id="585013"/>
    <lineage>
        <taxon>Eukaryota</taxon>
        <taxon>Fungi</taxon>
        <taxon>Dikarya</taxon>
        <taxon>Basidiomycota</taxon>
        <taxon>Agaricomycotina</taxon>
        <taxon>Agaricomycetes</taxon>
        <taxon>Agaricomycetidae</taxon>
        <taxon>Agaricales</taxon>
        <taxon>Marasmiineae</taxon>
        <taxon>Marasmiaceae</taxon>
        <taxon>Marasmius</taxon>
    </lineage>
</organism>
<gene>
    <name evidence="2" type="ORF">V5O48_007671</name>
</gene>
<comment type="caution">
    <text evidence="2">The sequence shown here is derived from an EMBL/GenBank/DDBJ whole genome shotgun (WGS) entry which is preliminary data.</text>
</comment>
<keyword evidence="1" id="KW-1133">Transmembrane helix</keyword>
<keyword evidence="1" id="KW-0472">Membrane</keyword>
<name>A0ABR3FG32_9AGAR</name>
<dbReference type="Proteomes" id="UP001465976">
    <property type="component" value="Unassembled WGS sequence"/>
</dbReference>
<proteinExistence type="predicted"/>
<accession>A0ABR3FG32</accession>
<evidence type="ECO:0000313" key="3">
    <source>
        <dbReference type="Proteomes" id="UP001465976"/>
    </source>
</evidence>
<feature type="transmembrane region" description="Helical" evidence="1">
    <location>
        <begin position="30"/>
        <end position="51"/>
    </location>
</feature>
<keyword evidence="1" id="KW-0812">Transmembrane</keyword>
<evidence type="ECO:0000256" key="1">
    <source>
        <dbReference type="SAM" id="Phobius"/>
    </source>
</evidence>
<dbReference type="EMBL" id="JBAHYK010000412">
    <property type="protein sequence ID" value="KAL0574281.1"/>
    <property type="molecule type" value="Genomic_DNA"/>
</dbReference>
<evidence type="ECO:0008006" key="4">
    <source>
        <dbReference type="Google" id="ProtNLM"/>
    </source>
</evidence>
<reference evidence="2 3" key="1">
    <citation type="submission" date="2024-02" db="EMBL/GenBank/DDBJ databases">
        <title>A draft genome for the cacao thread blight pathogen Marasmius crinis-equi.</title>
        <authorList>
            <person name="Cohen S.P."/>
            <person name="Baruah I.K."/>
            <person name="Amoako-Attah I."/>
            <person name="Bukari Y."/>
            <person name="Meinhardt L.W."/>
            <person name="Bailey B.A."/>
        </authorList>
    </citation>
    <scope>NUCLEOTIDE SEQUENCE [LARGE SCALE GENOMIC DNA]</scope>
    <source>
        <strain evidence="2 3">GH-76</strain>
    </source>
</reference>
<protein>
    <recommendedName>
        <fullName evidence="4">Integral membrane protein</fullName>
    </recommendedName>
</protein>
<keyword evidence="3" id="KW-1185">Reference proteome</keyword>
<evidence type="ECO:0000313" key="2">
    <source>
        <dbReference type="EMBL" id="KAL0574281.1"/>
    </source>
</evidence>
<sequence length="159" mass="17953">MVTITNADGARELVPDYLFSCGVREGQTPFYIYGIIYCITCVVGALHFIRWASLALPSQVERLLWRISTILVMMLPLVIALSHRQLTRRDHSSSFTRALAVVTQGLSIVMYVGARYTLIFLAFKALWHLPPDALRDVDFPQGFFGILEIRHATPKMTPV</sequence>
<feature type="transmembrane region" description="Helical" evidence="1">
    <location>
        <begin position="63"/>
        <end position="83"/>
    </location>
</feature>
<feature type="transmembrane region" description="Helical" evidence="1">
    <location>
        <begin position="95"/>
        <end position="114"/>
    </location>
</feature>